<evidence type="ECO:0000313" key="2">
    <source>
        <dbReference type="EMBL" id="MFK7642157.1"/>
    </source>
</evidence>
<feature type="domain" description="AB hydrolase-1" evidence="1">
    <location>
        <begin position="22"/>
        <end position="150"/>
    </location>
</feature>
<proteinExistence type="predicted"/>
<dbReference type="Proteomes" id="UP001621964">
    <property type="component" value="Unassembled WGS sequence"/>
</dbReference>
<comment type="caution">
    <text evidence="2">The sequence shown here is derived from an EMBL/GenBank/DDBJ whole genome shotgun (WGS) entry which is preliminary data.</text>
</comment>
<evidence type="ECO:0000259" key="1">
    <source>
        <dbReference type="Pfam" id="PF00561"/>
    </source>
</evidence>
<dbReference type="EMBL" id="JBJGEB010000005">
    <property type="protein sequence ID" value="MFK7642157.1"/>
    <property type="molecule type" value="Genomic_DNA"/>
</dbReference>
<gene>
    <name evidence="2" type="ORF">ACI43T_06560</name>
</gene>
<dbReference type="InterPro" id="IPR029058">
    <property type="entry name" value="AB_hydrolase_fold"/>
</dbReference>
<name>A0ABW8Q3N0_9NEIS</name>
<accession>A0ABW8Q3N0</accession>
<dbReference type="Gene3D" id="3.40.50.1820">
    <property type="entry name" value="alpha/beta hydrolase"/>
    <property type="match status" value="1"/>
</dbReference>
<protein>
    <submittedName>
        <fullName evidence="2">Alpha/beta fold hydrolase</fullName>
    </submittedName>
</protein>
<reference evidence="2 3" key="1">
    <citation type="submission" date="2024-11" db="EMBL/GenBank/DDBJ databases">
        <authorList>
            <person name="Mikucki A.G."/>
            <person name="Kahler C.M."/>
        </authorList>
    </citation>
    <scope>NUCLEOTIDE SEQUENCE [LARGE SCALE GENOMIC DNA]</scope>
    <source>
        <strain evidence="2 3">EXNM717</strain>
    </source>
</reference>
<keyword evidence="3" id="KW-1185">Reference proteome</keyword>
<keyword evidence="2" id="KW-0378">Hydrolase</keyword>
<sequence>MPTIHYQGADLFYRTGGKSDAPAMLLLHGGLGSAQDFAAILPKLQRYFFVIEADTRGHGRSTRGTAVPTYAQIADDARHIVQALGLDEYHVFGFSDGGIAAYRLAARDERVQSVITVGASWHSRQLEPVREMFENLTPAFFRENMARQVAVYEALNPQPDLDTLTADLCRMWLDISASGYPNERIAAVKAPVLAVRGERDGLFSLSDLADLHSCLPEAHLMNIPFARHEAIKEQPEILWAAVKAFYVL</sequence>
<dbReference type="GO" id="GO:0016787">
    <property type="term" value="F:hydrolase activity"/>
    <property type="evidence" value="ECO:0007669"/>
    <property type="project" value="UniProtKB-KW"/>
</dbReference>
<evidence type="ECO:0000313" key="3">
    <source>
        <dbReference type="Proteomes" id="UP001621964"/>
    </source>
</evidence>
<dbReference type="InterPro" id="IPR050266">
    <property type="entry name" value="AB_hydrolase_sf"/>
</dbReference>
<organism evidence="2 3">
    <name type="scientific">Neisseria oralis</name>
    <dbReference type="NCBI Taxonomy" id="1107316"/>
    <lineage>
        <taxon>Bacteria</taxon>
        <taxon>Pseudomonadati</taxon>
        <taxon>Pseudomonadota</taxon>
        <taxon>Betaproteobacteria</taxon>
        <taxon>Neisseriales</taxon>
        <taxon>Neisseriaceae</taxon>
        <taxon>Neisseria</taxon>
    </lineage>
</organism>
<dbReference type="InterPro" id="IPR000073">
    <property type="entry name" value="AB_hydrolase_1"/>
</dbReference>
<dbReference type="PANTHER" id="PTHR43798">
    <property type="entry name" value="MONOACYLGLYCEROL LIPASE"/>
    <property type="match status" value="1"/>
</dbReference>
<dbReference type="Pfam" id="PF00561">
    <property type="entry name" value="Abhydrolase_1"/>
    <property type="match status" value="1"/>
</dbReference>
<dbReference type="SUPFAM" id="SSF53474">
    <property type="entry name" value="alpha/beta-Hydrolases"/>
    <property type="match status" value="1"/>
</dbReference>
<dbReference type="RefSeq" id="WP_377079667.1">
    <property type="nucleotide sequence ID" value="NZ_JBJGEB010000005.1"/>
</dbReference>
<dbReference type="PANTHER" id="PTHR43798:SF33">
    <property type="entry name" value="HYDROLASE, PUTATIVE (AFU_ORTHOLOGUE AFUA_2G14860)-RELATED"/>
    <property type="match status" value="1"/>
</dbReference>